<keyword evidence="2" id="KW-0472">Membrane</keyword>
<dbReference type="Proteomes" id="UP000299102">
    <property type="component" value="Unassembled WGS sequence"/>
</dbReference>
<gene>
    <name evidence="4" type="primary">KLHL5</name>
    <name evidence="4" type="ORF">EVAR_72668_1</name>
</gene>
<evidence type="ECO:0000313" key="5">
    <source>
        <dbReference type="Proteomes" id="UP000299102"/>
    </source>
</evidence>
<dbReference type="Gene3D" id="1.25.40.420">
    <property type="match status" value="1"/>
</dbReference>
<dbReference type="InterPro" id="IPR015915">
    <property type="entry name" value="Kelch-typ_b-propeller"/>
</dbReference>
<evidence type="ECO:0000313" key="4">
    <source>
        <dbReference type="EMBL" id="GBP97592.1"/>
    </source>
</evidence>
<evidence type="ECO:0000259" key="3">
    <source>
        <dbReference type="SMART" id="SM00875"/>
    </source>
</evidence>
<protein>
    <submittedName>
        <fullName evidence="4">Kelch-like protein 5</fullName>
    </submittedName>
</protein>
<keyword evidence="2" id="KW-1133">Transmembrane helix</keyword>
<organism evidence="4 5">
    <name type="scientific">Eumeta variegata</name>
    <name type="common">Bagworm moth</name>
    <name type="synonym">Eumeta japonica</name>
    <dbReference type="NCBI Taxonomy" id="151549"/>
    <lineage>
        <taxon>Eukaryota</taxon>
        <taxon>Metazoa</taxon>
        <taxon>Ecdysozoa</taxon>
        <taxon>Arthropoda</taxon>
        <taxon>Hexapoda</taxon>
        <taxon>Insecta</taxon>
        <taxon>Pterygota</taxon>
        <taxon>Neoptera</taxon>
        <taxon>Endopterygota</taxon>
        <taxon>Lepidoptera</taxon>
        <taxon>Glossata</taxon>
        <taxon>Ditrysia</taxon>
        <taxon>Tineoidea</taxon>
        <taxon>Psychidae</taxon>
        <taxon>Oiketicinae</taxon>
        <taxon>Eumeta</taxon>
    </lineage>
</organism>
<dbReference type="PANTHER" id="PTHR45632">
    <property type="entry name" value="LD33804P"/>
    <property type="match status" value="1"/>
</dbReference>
<feature type="domain" description="BACK" evidence="3">
    <location>
        <begin position="1"/>
        <end position="89"/>
    </location>
</feature>
<dbReference type="Pfam" id="PF07707">
    <property type="entry name" value="BACK"/>
    <property type="match status" value="1"/>
</dbReference>
<keyword evidence="2" id="KW-0812">Transmembrane</keyword>
<dbReference type="SUPFAM" id="SSF117281">
    <property type="entry name" value="Kelch motif"/>
    <property type="match status" value="1"/>
</dbReference>
<evidence type="ECO:0000256" key="1">
    <source>
        <dbReference type="ARBA" id="ARBA00022441"/>
    </source>
</evidence>
<dbReference type="SMART" id="SM00612">
    <property type="entry name" value="Kelch"/>
    <property type="match status" value="3"/>
</dbReference>
<dbReference type="AlphaFoldDB" id="A0A4C2ACP6"/>
<dbReference type="Pfam" id="PF24681">
    <property type="entry name" value="Kelch_KLHDC2_KLHL20_DRC7"/>
    <property type="match status" value="1"/>
</dbReference>
<name>A0A4C2ACP6_EUMVA</name>
<dbReference type="STRING" id="151549.A0A4C2ACP6"/>
<dbReference type="InterPro" id="IPR011705">
    <property type="entry name" value="BACK"/>
</dbReference>
<dbReference type="EMBL" id="BGZK01002965">
    <property type="protein sequence ID" value="GBP97592.1"/>
    <property type="molecule type" value="Genomic_DNA"/>
</dbReference>
<dbReference type="PANTHER" id="PTHR45632:SF17">
    <property type="entry name" value="KELCH-LIKE PROTEIN 31"/>
    <property type="match status" value="1"/>
</dbReference>
<dbReference type="SMART" id="SM00875">
    <property type="entry name" value="BACK"/>
    <property type="match status" value="1"/>
</dbReference>
<proteinExistence type="predicted"/>
<feature type="transmembrane region" description="Helical" evidence="2">
    <location>
        <begin position="297"/>
        <end position="319"/>
    </location>
</feature>
<dbReference type="InterPro" id="IPR006652">
    <property type="entry name" value="Kelch_1"/>
</dbReference>
<dbReference type="Gene3D" id="2.120.10.80">
    <property type="entry name" value="Kelch-type beta propeller"/>
    <property type="match status" value="1"/>
</dbReference>
<evidence type="ECO:0000256" key="2">
    <source>
        <dbReference type="SAM" id="Phobius"/>
    </source>
</evidence>
<accession>A0A4C2ACP6</accession>
<sequence>MFTGSLRETKEEEVTLGLQEPRIFPIECRTIGQIAVSDDLNVPSEQDVFHSLMSWIQHDPAIREKHIPELLALVRLLLMQPSFIMDHVESVCASNECQQLVMEALKWHLLPERRSLISSERTKPRKSTVGKLLAVGGMDAHKISGRWEKYVCPSLTVRVAVMNDKLIIVGGRDGLKTLNTVESLDLNTLAWAPLNPMGTHRHGLGVAVLEGPLYAVGGHDGWSYLNTVERWDPVARTWNYVAPMFSMRSTAGVAVLGGRLYVVGGRDGSVCHRSIECYDPHTNKWTMRTPMNKRRGGVGVAVAHGFIYALVVMIALPAIPQFVAQIRSSVMIPVLIPGP</sequence>
<comment type="caution">
    <text evidence="4">The sequence shown here is derived from an EMBL/GenBank/DDBJ whole genome shotgun (WGS) entry which is preliminary data.</text>
</comment>
<keyword evidence="5" id="KW-1185">Reference proteome</keyword>
<keyword evidence="1" id="KW-0880">Kelch repeat</keyword>
<reference evidence="4 5" key="1">
    <citation type="journal article" date="2019" name="Commun. Biol.">
        <title>The bagworm genome reveals a unique fibroin gene that provides high tensile strength.</title>
        <authorList>
            <person name="Kono N."/>
            <person name="Nakamura H."/>
            <person name="Ohtoshi R."/>
            <person name="Tomita M."/>
            <person name="Numata K."/>
            <person name="Arakawa K."/>
        </authorList>
    </citation>
    <scope>NUCLEOTIDE SEQUENCE [LARGE SCALE GENOMIC DNA]</scope>
</reference>
<dbReference type="OrthoDB" id="45365at2759"/>